<dbReference type="InterPro" id="IPR051287">
    <property type="entry name" value="TCR_variable_region"/>
</dbReference>
<dbReference type="GO" id="GO:0042101">
    <property type="term" value="C:T cell receptor complex"/>
    <property type="evidence" value="ECO:0007669"/>
    <property type="project" value="UniProtKB-KW"/>
</dbReference>
<dbReference type="InterPro" id="IPR007110">
    <property type="entry name" value="Ig-like_dom"/>
</dbReference>
<feature type="domain" description="Ig-like" evidence="7">
    <location>
        <begin position="20"/>
        <end position="128"/>
    </location>
</feature>
<dbReference type="InterPro" id="IPR036179">
    <property type="entry name" value="Ig-like_dom_sf"/>
</dbReference>
<dbReference type="Proteomes" id="UP000694427">
    <property type="component" value="Unplaced"/>
</dbReference>
<dbReference type="Gene3D" id="2.60.40.10">
    <property type="entry name" value="Immunoglobulins"/>
    <property type="match status" value="1"/>
</dbReference>
<evidence type="ECO:0000256" key="5">
    <source>
        <dbReference type="ARBA" id="ARBA00043266"/>
    </source>
</evidence>
<dbReference type="InterPro" id="IPR013106">
    <property type="entry name" value="Ig_V-set"/>
</dbReference>
<keyword evidence="5" id="KW-1279">T cell receptor</keyword>
<dbReference type="Pfam" id="PF07686">
    <property type="entry name" value="V-set"/>
    <property type="match status" value="1"/>
</dbReference>
<reference evidence="8" key="1">
    <citation type="submission" date="2025-08" db="UniProtKB">
        <authorList>
            <consortium name="Ensembl"/>
        </authorList>
    </citation>
    <scope>IDENTIFICATION</scope>
</reference>
<evidence type="ECO:0000313" key="9">
    <source>
        <dbReference type="Proteomes" id="UP000694427"/>
    </source>
</evidence>
<feature type="signal peptide" evidence="6">
    <location>
        <begin position="1"/>
        <end position="19"/>
    </location>
</feature>
<keyword evidence="5" id="KW-0391">Immunity</keyword>
<organism evidence="8 9">
    <name type="scientific">Cyprinus carpio</name>
    <name type="common">Common carp</name>
    <dbReference type="NCBI Taxonomy" id="7962"/>
    <lineage>
        <taxon>Eukaryota</taxon>
        <taxon>Metazoa</taxon>
        <taxon>Chordata</taxon>
        <taxon>Craniata</taxon>
        <taxon>Vertebrata</taxon>
        <taxon>Euteleostomi</taxon>
        <taxon>Actinopterygii</taxon>
        <taxon>Neopterygii</taxon>
        <taxon>Teleostei</taxon>
        <taxon>Ostariophysi</taxon>
        <taxon>Cypriniformes</taxon>
        <taxon>Cyprinidae</taxon>
        <taxon>Cyprininae</taxon>
        <taxon>Cyprinus</taxon>
    </lineage>
</organism>
<dbReference type="PANTHER" id="PTHR19367">
    <property type="entry name" value="T-CELL RECEPTOR ALPHA CHAIN V REGION"/>
    <property type="match status" value="1"/>
</dbReference>
<keyword evidence="9" id="KW-1185">Reference proteome</keyword>
<dbReference type="PANTHER" id="PTHR19367:SF18">
    <property type="entry name" value="T CELL RECEPTOR ALPHA VARIABLE 16"/>
    <property type="match status" value="1"/>
</dbReference>
<evidence type="ECO:0000256" key="1">
    <source>
        <dbReference type="ARBA" id="ARBA00022729"/>
    </source>
</evidence>
<evidence type="ECO:0000256" key="3">
    <source>
        <dbReference type="ARBA" id="ARBA00023170"/>
    </source>
</evidence>
<sequence length="135" mass="15132">MIWSLLTVKSCTLAFVCWGQDSVEQPVREKTSAEGDQVTLLCNYTIMSSANAYLFWYKQLPNRSPTFILSNFSIGKGTTDKFGFHKERFSGDLNTISKSFPLTIQDVHGSDSAVYYCALQPTVTETHSTLIQNSE</sequence>
<dbReference type="Ensembl" id="ENSCCRT00010074358.1">
    <property type="protein sequence ID" value="ENSCCRP00010067351.1"/>
    <property type="gene ID" value="ENSCCRG00010029164.1"/>
</dbReference>
<keyword evidence="3" id="KW-0675">Receptor</keyword>
<dbReference type="AlphaFoldDB" id="A0A8C1QVB8"/>
<keyword evidence="1 6" id="KW-0732">Signal</keyword>
<accession>A0A8C1QVB8</accession>
<evidence type="ECO:0000256" key="6">
    <source>
        <dbReference type="SAM" id="SignalP"/>
    </source>
</evidence>
<reference evidence="8" key="2">
    <citation type="submission" date="2025-09" db="UniProtKB">
        <authorList>
            <consortium name="Ensembl"/>
        </authorList>
    </citation>
    <scope>IDENTIFICATION</scope>
</reference>
<dbReference type="GO" id="GO:0002250">
    <property type="term" value="P:adaptive immune response"/>
    <property type="evidence" value="ECO:0007669"/>
    <property type="project" value="UniProtKB-KW"/>
</dbReference>
<dbReference type="InterPro" id="IPR003599">
    <property type="entry name" value="Ig_sub"/>
</dbReference>
<evidence type="ECO:0000313" key="8">
    <source>
        <dbReference type="Ensembl" id="ENSCCRP00010067351.1"/>
    </source>
</evidence>
<evidence type="ECO:0000256" key="2">
    <source>
        <dbReference type="ARBA" id="ARBA00023130"/>
    </source>
</evidence>
<feature type="chain" id="PRO_5034234872" description="Ig-like domain-containing protein" evidence="6">
    <location>
        <begin position="20"/>
        <end position="135"/>
    </location>
</feature>
<dbReference type="SUPFAM" id="SSF48726">
    <property type="entry name" value="Immunoglobulin"/>
    <property type="match status" value="1"/>
</dbReference>
<keyword evidence="2" id="KW-1064">Adaptive immunity</keyword>
<evidence type="ECO:0000259" key="7">
    <source>
        <dbReference type="PROSITE" id="PS50835"/>
    </source>
</evidence>
<dbReference type="SMART" id="SM00406">
    <property type="entry name" value="IGv"/>
    <property type="match status" value="1"/>
</dbReference>
<dbReference type="SMART" id="SM00409">
    <property type="entry name" value="IG"/>
    <property type="match status" value="1"/>
</dbReference>
<keyword evidence="4" id="KW-0393">Immunoglobulin domain</keyword>
<dbReference type="PROSITE" id="PS50835">
    <property type="entry name" value="IG_LIKE"/>
    <property type="match status" value="1"/>
</dbReference>
<protein>
    <recommendedName>
        <fullName evidence="7">Ig-like domain-containing protein</fullName>
    </recommendedName>
</protein>
<name>A0A8C1QVB8_CYPCA</name>
<dbReference type="InterPro" id="IPR013783">
    <property type="entry name" value="Ig-like_fold"/>
</dbReference>
<proteinExistence type="predicted"/>
<evidence type="ECO:0000256" key="4">
    <source>
        <dbReference type="ARBA" id="ARBA00023319"/>
    </source>
</evidence>